<feature type="chain" id="PRO_5032907531" description="Saposin B-type domain-containing protein" evidence="4">
    <location>
        <begin position="25"/>
        <end position="461"/>
    </location>
</feature>
<dbReference type="AlphaFoldDB" id="A0A818YRY2"/>
<protein>
    <recommendedName>
        <fullName evidence="5">Saposin B-type domain-containing protein</fullName>
    </recommendedName>
</protein>
<dbReference type="PANTHER" id="PTHR10340:SF34">
    <property type="entry name" value="SPHINGOMYELIN PHOSPHODIESTERASE"/>
    <property type="match status" value="1"/>
</dbReference>
<dbReference type="PROSITE" id="PS50015">
    <property type="entry name" value="SAP_B"/>
    <property type="match status" value="1"/>
</dbReference>
<evidence type="ECO:0000256" key="3">
    <source>
        <dbReference type="ARBA" id="ARBA00023180"/>
    </source>
</evidence>
<dbReference type="Pfam" id="PF10988">
    <property type="entry name" value="DUF2807"/>
    <property type="match status" value="1"/>
</dbReference>
<feature type="signal peptide" evidence="4">
    <location>
        <begin position="1"/>
        <end position="24"/>
    </location>
</feature>
<dbReference type="InterPro" id="IPR011001">
    <property type="entry name" value="Saposin-like"/>
</dbReference>
<dbReference type="InterPro" id="IPR008139">
    <property type="entry name" value="SaposinB_dom"/>
</dbReference>
<feature type="domain" description="Saposin B-type" evidence="5">
    <location>
        <begin position="77"/>
        <end position="158"/>
    </location>
</feature>
<organism evidence="6 7">
    <name type="scientific">Rotaria magnacalcarata</name>
    <dbReference type="NCBI Taxonomy" id="392030"/>
    <lineage>
        <taxon>Eukaryota</taxon>
        <taxon>Metazoa</taxon>
        <taxon>Spiralia</taxon>
        <taxon>Gnathifera</taxon>
        <taxon>Rotifera</taxon>
        <taxon>Eurotatoria</taxon>
        <taxon>Bdelloidea</taxon>
        <taxon>Philodinida</taxon>
        <taxon>Philodinidae</taxon>
        <taxon>Rotaria</taxon>
    </lineage>
</organism>
<keyword evidence="3" id="KW-0325">Glycoprotein</keyword>
<evidence type="ECO:0000256" key="1">
    <source>
        <dbReference type="ARBA" id="ARBA00022801"/>
    </source>
</evidence>
<proteinExistence type="predicted"/>
<sequence length="461" mass="51588">MMKVASSLLAILCLLTIHITKIDARSVLQKSIDLSMEDSLEDDESSFIHNSISSYRHRLEHSTSFQALRWSLRKVQQTELCEFCELIIPVIQILIENNRTSHFDEVLLFICKEYKKIDESVCIGAVNEYKDAFLEIFTASPLNNKALCAVGFQCESQFDFPILQWNVTLPDKPKPTPRPPQPPSPESPKLTVLHLSDIHVDFAYKPGSLANCHEPLCCRAGQPSANETGAGFCQGGWNETIVRQNRPLSSAFFDEIIVDGPFDTFLSELNGKSLPTVDIETTVYAQKYIIVEIVDNHILSIRVKSALVVHRNINNYIQFQSPLRRYTIKGTGNTKTNDNCISNTGDEKFVLENRGTANVAIQLHVNEFEYYLFGTGNSRFWGQVREQATYVTKGVGDVNAMNLLTKQVKVNSAGVSTLRLAATDNAQIEVTGVSTIYYRLPLGKELNKESSTGLGQIIRVS</sequence>
<keyword evidence="1" id="KW-0378">Hydrolase</keyword>
<dbReference type="PANTHER" id="PTHR10340">
    <property type="entry name" value="SPHINGOMYELIN PHOSPHODIESTERASE"/>
    <property type="match status" value="1"/>
</dbReference>
<dbReference type="GO" id="GO:0005615">
    <property type="term" value="C:extracellular space"/>
    <property type="evidence" value="ECO:0007669"/>
    <property type="project" value="TreeGrafter"/>
</dbReference>
<evidence type="ECO:0000256" key="2">
    <source>
        <dbReference type="ARBA" id="ARBA00023157"/>
    </source>
</evidence>
<evidence type="ECO:0000313" key="7">
    <source>
        <dbReference type="Proteomes" id="UP000663842"/>
    </source>
</evidence>
<dbReference type="Gene3D" id="2.160.20.120">
    <property type="match status" value="1"/>
</dbReference>
<dbReference type="Proteomes" id="UP000663842">
    <property type="component" value="Unassembled WGS sequence"/>
</dbReference>
<reference evidence="6" key="1">
    <citation type="submission" date="2021-02" db="EMBL/GenBank/DDBJ databases">
        <authorList>
            <person name="Nowell W R."/>
        </authorList>
    </citation>
    <scope>NUCLEOTIDE SEQUENCE</scope>
</reference>
<evidence type="ECO:0000313" key="6">
    <source>
        <dbReference type="EMBL" id="CAF3758256.1"/>
    </source>
</evidence>
<keyword evidence="4" id="KW-0732">Signal</keyword>
<dbReference type="InterPro" id="IPR021255">
    <property type="entry name" value="DUF2807"/>
</dbReference>
<dbReference type="EMBL" id="CAJOBF010000145">
    <property type="protein sequence ID" value="CAF3758256.1"/>
    <property type="molecule type" value="Genomic_DNA"/>
</dbReference>
<evidence type="ECO:0000259" key="5">
    <source>
        <dbReference type="PROSITE" id="PS50015"/>
    </source>
</evidence>
<comment type="caution">
    <text evidence="6">The sequence shown here is derived from an EMBL/GenBank/DDBJ whole genome shotgun (WGS) entry which is preliminary data.</text>
</comment>
<accession>A0A818YRY2</accession>
<evidence type="ECO:0000256" key="4">
    <source>
        <dbReference type="SAM" id="SignalP"/>
    </source>
</evidence>
<gene>
    <name evidence="6" type="ORF">UXM345_LOCUS2406</name>
</gene>
<dbReference type="GO" id="GO:0008081">
    <property type="term" value="F:phosphoric diester hydrolase activity"/>
    <property type="evidence" value="ECO:0007669"/>
    <property type="project" value="TreeGrafter"/>
</dbReference>
<keyword evidence="2" id="KW-1015">Disulfide bond</keyword>
<name>A0A818YRY2_9BILA</name>
<dbReference type="SUPFAM" id="SSF47862">
    <property type="entry name" value="Saposin"/>
    <property type="match status" value="1"/>
</dbReference>